<keyword evidence="7" id="KW-0699">rRNA-binding</keyword>
<dbReference type="InterPro" id="IPR001209">
    <property type="entry name" value="Ribosomal_uS14"/>
</dbReference>
<evidence type="ECO:0000256" key="7">
    <source>
        <dbReference type="HAMAP-Rule" id="MF_00537"/>
    </source>
</evidence>
<dbReference type="AlphaFoldDB" id="A0A0H4T544"/>
<gene>
    <name evidence="7" type="primary">rpsN</name>
</gene>
<evidence type="ECO:0000256" key="5">
    <source>
        <dbReference type="ARBA" id="ARBA00035167"/>
    </source>
</evidence>
<dbReference type="GO" id="GO:0019843">
    <property type="term" value="F:rRNA binding"/>
    <property type="evidence" value="ECO:0007669"/>
    <property type="project" value="UniProtKB-UniRule"/>
</dbReference>
<keyword evidence="3 7" id="KW-0689">Ribosomal protein</keyword>
<dbReference type="GO" id="GO:0015935">
    <property type="term" value="C:small ribosomal subunit"/>
    <property type="evidence" value="ECO:0007669"/>
    <property type="project" value="TreeGrafter"/>
</dbReference>
<dbReference type="PANTHER" id="PTHR19836:SF19">
    <property type="entry name" value="SMALL RIBOSOMAL SUBUNIT PROTEIN US14M"/>
    <property type="match status" value="1"/>
</dbReference>
<dbReference type="GO" id="GO:0006412">
    <property type="term" value="P:translation"/>
    <property type="evidence" value="ECO:0007669"/>
    <property type="project" value="UniProtKB-UniRule"/>
</dbReference>
<comment type="function">
    <text evidence="1 7">Binds 16S rRNA, required for the assembly of 30S particles and may also be responsible for determining the conformation of the 16S rRNA at the A site.</text>
</comment>
<protein>
    <recommendedName>
        <fullName evidence="5 7">Small ribosomal subunit protein uS14</fullName>
    </recommendedName>
</protein>
<evidence type="ECO:0000313" key="8">
    <source>
        <dbReference type="EMBL" id="AKQ02808.1"/>
    </source>
</evidence>
<dbReference type="GO" id="GO:0005737">
    <property type="term" value="C:cytoplasm"/>
    <property type="evidence" value="ECO:0007669"/>
    <property type="project" value="UniProtKB-ARBA"/>
</dbReference>
<comment type="subunit">
    <text evidence="6 7">Part of the 30S ribosomal subunit. Contacts proteins S3 and S10.</text>
</comment>
<accession>A0A0H4T544</accession>
<sequence length="101" mass="11417">MAKKSSIEKNDRRRRMTQQYAVKRKALKAVVRDPKATDAARRTAQLALAALPRNSAPERIRNRCSMTGRSRGYVKMFGLSRIAFREMALAGLIPGVRKASW</sequence>
<reference evidence="8" key="1">
    <citation type="journal article" date="2015" name="ISME J.">
        <title>Aquifer environment selects for microbial species cohorts in sediment and groundwater.</title>
        <authorList>
            <person name="Hug L.A."/>
            <person name="Thomas B.C."/>
            <person name="Brown C.T."/>
            <person name="Frischkorn K.R."/>
            <person name="Williams K.H."/>
            <person name="Tringe S.G."/>
            <person name="Banfield J.F."/>
        </authorList>
    </citation>
    <scope>NUCLEOTIDE SEQUENCE</scope>
</reference>
<dbReference type="Gene3D" id="1.10.287.1480">
    <property type="match status" value="1"/>
</dbReference>
<name>A0A0H4T544_9BACT</name>
<dbReference type="Pfam" id="PF00253">
    <property type="entry name" value="Ribosomal_S14"/>
    <property type="match status" value="1"/>
</dbReference>
<dbReference type="PANTHER" id="PTHR19836">
    <property type="entry name" value="30S RIBOSOMAL PROTEIN S14"/>
    <property type="match status" value="1"/>
</dbReference>
<evidence type="ECO:0000256" key="2">
    <source>
        <dbReference type="ARBA" id="ARBA00009083"/>
    </source>
</evidence>
<evidence type="ECO:0000256" key="1">
    <source>
        <dbReference type="ARBA" id="ARBA00003686"/>
    </source>
</evidence>
<dbReference type="SUPFAM" id="SSF57716">
    <property type="entry name" value="Glucocorticoid receptor-like (DNA-binding domain)"/>
    <property type="match status" value="1"/>
</dbReference>
<evidence type="ECO:0000256" key="3">
    <source>
        <dbReference type="ARBA" id="ARBA00022980"/>
    </source>
</evidence>
<dbReference type="InterPro" id="IPR023036">
    <property type="entry name" value="Ribosomal_uS14_bac/plastid"/>
</dbReference>
<dbReference type="GO" id="GO:0003735">
    <property type="term" value="F:structural constituent of ribosome"/>
    <property type="evidence" value="ECO:0007669"/>
    <property type="project" value="InterPro"/>
</dbReference>
<dbReference type="HAMAP" id="MF_00537">
    <property type="entry name" value="Ribosomal_uS14_1"/>
    <property type="match status" value="1"/>
</dbReference>
<evidence type="ECO:0000256" key="4">
    <source>
        <dbReference type="ARBA" id="ARBA00023274"/>
    </source>
</evidence>
<evidence type="ECO:0000256" key="6">
    <source>
        <dbReference type="ARBA" id="ARBA00047110"/>
    </source>
</evidence>
<keyword evidence="4 7" id="KW-0687">Ribonucleoprotein</keyword>
<dbReference type="EMBL" id="KT007003">
    <property type="protein sequence ID" value="AKQ02808.1"/>
    <property type="molecule type" value="Genomic_DNA"/>
</dbReference>
<comment type="similarity">
    <text evidence="2 7">Belongs to the universal ribosomal protein uS14 family.</text>
</comment>
<proteinExistence type="inferred from homology"/>
<dbReference type="NCBIfam" id="NF006477">
    <property type="entry name" value="PRK08881.1"/>
    <property type="match status" value="1"/>
</dbReference>
<keyword evidence="7" id="KW-0694">RNA-binding</keyword>
<dbReference type="FunFam" id="1.10.287.1480:FF:000001">
    <property type="entry name" value="30S ribosomal protein S14"/>
    <property type="match status" value="1"/>
</dbReference>
<organism evidence="8">
    <name type="scientific">uncultured Gemmatimonadetes bacterium Rifle_16ft_4_minimus_37772</name>
    <dbReference type="NCBI Taxonomy" id="1665097"/>
    <lineage>
        <taxon>Bacteria</taxon>
        <taxon>Pseudomonadati</taxon>
        <taxon>Gemmatimonadota</taxon>
        <taxon>environmental samples</taxon>
    </lineage>
</organism>
<dbReference type="PROSITE" id="PS00527">
    <property type="entry name" value="RIBOSOMAL_S14"/>
    <property type="match status" value="1"/>
</dbReference>
<dbReference type="InterPro" id="IPR018271">
    <property type="entry name" value="Ribosomal_uS14_CS"/>
</dbReference>